<evidence type="ECO:0000313" key="7">
    <source>
        <dbReference type="Proteomes" id="UP000564378"/>
    </source>
</evidence>
<dbReference type="AlphaFoldDB" id="A0A842HZ67"/>
<dbReference type="Gene3D" id="3.40.50.1100">
    <property type="match status" value="2"/>
</dbReference>
<dbReference type="GO" id="GO:0009097">
    <property type="term" value="P:isoleucine biosynthetic process"/>
    <property type="evidence" value="ECO:0007669"/>
    <property type="project" value="TreeGrafter"/>
</dbReference>
<dbReference type="SUPFAM" id="SSF53686">
    <property type="entry name" value="Tryptophan synthase beta subunit-like PLP-dependent enzymes"/>
    <property type="match status" value="1"/>
</dbReference>
<dbReference type="GO" id="GO:0003941">
    <property type="term" value="F:L-serine ammonia-lyase activity"/>
    <property type="evidence" value="ECO:0007669"/>
    <property type="project" value="TreeGrafter"/>
</dbReference>
<dbReference type="Pfam" id="PF00291">
    <property type="entry name" value="PALP"/>
    <property type="match status" value="1"/>
</dbReference>
<evidence type="ECO:0000259" key="5">
    <source>
        <dbReference type="Pfam" id="PF00291"/>
    </source>
</evidence>
<dbReference type="InterPro" id="IPR001926">
    <property type="entry name" value="TrpB-like_PALP"/>
</dbReference>
<dbReference type="FunFam" id="3.40.50.1100:FF:000005">
    <property type="entry name" value="Threonine dehydratase catabolic"/>
    <property type="match status" value="1"/>
</dbReference>
<feature type="domain" description="Tryptophan synthase beta chain-like PALP" evidence="5">
    <location>
        <begin position="25"/>
        <end position="308"/>
    </location>
</feature>
<dbReference type="GO" id="GO:0006565">
    <property type="term" value="P:L-serine catabolic process"/>
    <property type="evidence" value="ECO:0007669"/>
    <property type="project" value="TreeGrafter"/>
</dbReference>
<dbReference type="PANTHER" id="PTHR48078">
    <property type="entry name" value="THREONINE DEHYDRATASE, MITOCHONDRIAL-RELATED"/>
    <property type="match status" value="1"/>
</dbReference>
<dbReference type="RefSeq" id="WP_185800844.1">
    <property type="nucleotide sequence ID" value="NZ_JACJVJ010000001.1"/>
</dbReference>
<dbReference type="GO" id="GO:0006567">
    <property type="term" value="P:L-threonine catabolic process"/>
    <property type="evidence" value="ECO:0007669"/>
    <property type="project" value="TreeGrafter"/>
</dbReference>
<dbReference type="PANTHER" id="PTHR48078:SF6">
    <property type="entry name" value="L-THREONINE DEHYDRATASE CATABOLIC TDCB"/>
    <property type="match status" value="1"/>
</dbReference>
<organism evidence="6 7">
    <name type="scientific">Parasphingopyxis marina</name>
    <dbReference type="NCBI Taxonomy" id="2761622"/>
    <lineage>
        <taxon>Bacteria</taxon>
        <taxon>Pseudomonadati</taxon>
        <taxon>Pseudomonadota</taxon>
        <taxon>Alphaproteobacteria</taxon>
        <taxon>Sphingomonadales</taxon>
        <taxon>Sphingomonadaceae</taxon>
        <taxon>Parasphingopyxis</taxon>
    </lineage>
</organism>
<proteinExistence type="inferred from homology"/>
<comment type="caution">
    <text evidence="6">The sequence shown here is derived from an EMBL/GenBank/DDBJ whole genome shotgun (WGS) entry which is preliminary data.</text>
</comment>
<dbReference type="Proteomes" id="UP000564378">
    <property type="component" value="Unassembled WGS sequence"/>
</dbReference>
<dbReference type="GO" id="GO:0004794">
    <property type="term" value="F:threonine deaminase activity"/>
    <property type="evidence" value="ECO:0007669"/>
    <property type="project" value="TreeGrafter"/>
</dbReference>
<comment type="cofactor">
    <cofactor evidence="1">
        <name>pyridoxal 5'-phosphate</name>
        <dbReference type="ChEBI" id="CHEBI:597326"/>
    </cofactor>
</comment>
<evidence type="ECO:0000256" key="4">
    <source>
        <dbReference type="ARBA" id="ARBA00023239"/>
    </source>
</evidence>
<protein>
    <submittedName>
        <fullName evidence="6">Threonine/serine dehydratase</fullName>
    </submittedName>
</protein>
<dbReference type="EMBL" id="JACJVJ010000001">
    <property type="protein sequence ID" value="MBC2777649.1"/>
    <property type="molecule type" value="Genomic_DNA"/>
</dbReference>
<dbReference type="CDD" id="cd01562">
    <property type="entry name" value="Thr-dehyd"/>
    <property type="match status" value="1"/>
</dbReference>
<dbReference type="InterPro" id="IPR036052">
    <property type="entry name" value="TrpB-like_PALP_sf"/>
</dbReference>
<gene>
    <name evidence="6" type="ORF">H6P80_08440</name>
</gene>
<keyword evidence="4" id="KW-0456">Lyase</keyword>
<keyword evidence="7" id="KW-1185">Reference proteome</keyword>
<name>A0A842HZ67_9SPHN</name>
<accession>A0A842HZ67</accession>
<comment type="similarity">
    <text evidence="2">Belongs to the serine/threonine dehydratase family.</text>
</comment>
<dbReference type="InterPro" id="IPR050147">
    <property type="entry name" value="Ser/Thr_Dehydratase"/>
</dbReference>
<sequence>MNAQSQRTPTIEGIREAAARIAEIVPPTPLIPFETPHGKVWLKCENLQPIGAFKVRGGYHRLAAMSDEERKGGVVAFSSGNHAQGVAFAARRLGMPALIVMPEDAPKAKLEATKALGAEVVLYDRMSEGREALAAGLAAERGAVLVPSFDDPWVVEGQGTAALEAVDQMIQLAGGPPDSAVTCCGGGGLSAGTALVLPDAEITIVEPEGWDDMTRSLANGAIEPVGPNPPPTRCDALQTMRVAPITFDILKSHGATGVAVSEEEVAHAMRTAFSKLQLVVEPGGAVALAAVLAGKVTPKERAMVTLSGGNVDPAVFAAIIQG</sequence>
<evidence type="ECO:0000256" key="3">
    <source>
        <dbReference type="ARBA" id="ARBA00022898"/>
    </source>
</evidence>
<keyword evidence="3" id="KW-0663">Pyridoxal phosphate</keyword>
<evidence type="ECO:0000313" key="6">
    <source>
        <dbReference type="EMBL" id="MBC2777649.1"/>
    </source>
</evidence>
<evidence type="ECO:0000256" key="1">
    <source>
        <dbReference type="ARBA" id="ARBA00001933"/>
    </source>
</evidence>
<reference evidence="6 7" key="1">
    <citation type="submission" date="2020-08" db="EMBL/GenBank/DDBJ databases">
        <title>Draft genome sequence of Parasphingopyxis sp. GrpM-11.</title>
        <authorList>
            <person name="Oh J."/>
            <person name="Roh D.-H."/>
        </authorList>
    </citation>
    <scope>NUCLEOTIDE SEQUENCE [LARGE SCALE GENOMIC DNA]</scope>
    <source>
        <strain evidence="6 7">GrpM-11</strain>
    </source>
</reference>
<evidence type="ECO:0000256" key="2">
    <source>
        <dbReference type="ARBA" id="ARBA00010869"/>
    </source>
</evidence>